<name>A0ABP9VS96_9BACT</name>
<keyword evidence="3" id="KW-1185">Reference proteome</keyword>
<evidence type="ECO:0000259" key="1">
    <source>
        <dbReference type="Pfam" id="PF03432"/>
    </source>
</evidence>
<proteinExistence type="predicted"/>
<evidence type="ECO:0000313" key="3">
    <source>
        <dbReference type="Proteomes" id="UP001416858"/>
    </source>
</evidence>
<gene>
    <name evidence="2" type="ORF">Rcae01_03489</name>
</gene>
<dbReference type="Pfam" id="PF03432">
    <property type="entry name" value="Relaxase"/>
    <property type="match status" value="1"/>
</dbReference>
<evidence type="ECO:0000313" key="2">
    <source>
        <dbReference type="EMBL" id="GAA5508029.1"/>
    </source>
</evidence>
<dbReference type="InterPro" id="IPR005094">
    <property type="entry name" value="Endonuclease_MobA/VirD2"/>
</dbReference>
<dbReference type="Proteomes" id="UP001416858">
    <property type="component" value="Unassembled WGS sequence"/>
</dbReference>
<organism evidence="2 3">
    <name type="scientific">Novipirellula caenicola</name>
    <dbReference type="NCBI Taxonomy" id="1536901"/>
    <lineage>
        <taxon>Bacteria</taxon>
        <taxon>Pseudomonadati</taxon>
        <taxon>Planctomycetota</taxon>
        <taxon>Planctomycetia</taxon>
        <taxon>Pirellulales</taxon>
        <taxon>Pirellulaceae</taxon>
        <taxon>Novipirellula</taxon>
    </lineage>
</organism>
<reference evidence="2 3" key="1">
    <citation type="submission" date="2024-02" db="EMBL/GenBank/DDBJ databases">
        <title>Rhodopirellula caenicola NBRC 110016.</title>
        <authorList>
            <person name="Ichikawa N."/>
            <person name="Katano-Makiyama Y."/>
            <person name="Hidaka K."/>
        </authorList>
    </citation>
    <scope>NUCLEOTIDE SEQUENCE [LARGE SCALE GENOMIC DNA]</scope>
    <source>
        <strain evidence="2 3">NBRC 110016</strain>
    </source>
</reference>
<dbReference type="EMBL" id="BAABRO010000007">
    <property type="protein sequence ID" value="GAA5508029.1"/>
    <property type="molecule type" value="Genomic_DNA"/>
</dbReference>
<accession>A0ABP9VS96</accession>
<protein>
    <recommendedName>
        <fullName evidence="1">MobA/VirD2-like nuclease domain-containing protein</fullName>
    </recommendedName>
</protein>
<sequence length="54" mass="5762">MMTAARGALKAIGADKHQAIVIAHNDTTGNNPHCHIIVNLIGDDGRLKDNSDEK</sequence>
<comment type="caution">
    <text evidence="2">The sequence shown here is derived from an EMBL/GenBank/DDBJ whole genome shotgun (WGS) entry which is preliminary data.</text>
</comment>
<feature type="domain" description="MobA/VirD2-like nuclease" evidence="1">
    <location>
        <begin position="2"/>
        <end position="51"/>
    </location>
</feature>